<dbReference type="RefSeq" id="WP_012163950.1">
    <property type="nucleotide sequence ID" value="NC_009925.1"/>
</dbReference>
<dbReference type="SMART" id="SM00388">
    <property type="entry name" value="HisKA"/>
    <property type="match status" value="1"/>
</dbReference>
<dbReference type="SUPFAM" id="SSF55874">
    <property type="entry name" value="ATPase domain of HSP90 chaperone/DNA topoisomerase II/histidine kinase"/>
    <property type="match status" value="1"/>
</dbReference>
<dbReference type="InterPro" id="IPR000719">
    <property type="entry name" value="Prot_kinase_dom"/>
</dbReference>
<evidence type="ECO:0000256" key="2">
    <source>
        <dbReference type="ARBA" id="ARBA00012438"/>
    </source>
</evidence>
<dbReference type="Gene3D" id="1.10.287.130">
    <property type="match status" value="1"/>
</dbReference>
<dbReference type="InterPro" id="IPR036890">
    <property type="entry name" value="HATPase_C_sf"/>
</dbReference>
<dbReference type="SUPFAM" id="SSF47384">
    <property type="entry name" value="Homodimeric domain of signal transducing histidine kinase"/>
    <property type="match status" value="1"/>
</dbReference>
<dbReference type="InterPro" id="IPR011009">
    <property type="entry name" value="Kinase-like_dom_sf"/>
</dbReference>
<dbReference type="InterPro" id="IPR027417">
    <property type="entry name" value="P-loop_NTPase"/>
</dbReference>
<dbReference type="InterPro" id="IPR041664">
    <property type="entry name" value="AAA_16"/>
</dbReference>
<dbReference type="Pfam" id="PF01590">
    <property type="entry name" value="GAF"/>
    <property type="match status" value="1"/>
</dbReference>
<protein>
    <recommendedName>
        <fullName evidence="2">histidine kinase</fullName>
        <ecNumber evidence="2">2.7.13.3</ecNumber>
    </recommendedName>
</protein>
<comment type="catalytic activity">
    <reaction evidence="1">
        <text>ATP + protein L-histidine = ADP + protein N-phospho-L-histidine.</text>
        <dbReference type="EC" id="2.7.13.3"/>
    </reaction>
</comment>
<dbReference type="Gene3D" id="3.40.50.300">
    <property type="entry name" value="P-loop containing nucleotide triphosphate hydrolases"/>
    <property type="match status" value="1"/>
</dbReference>
<dbReference type="PROSITE" id="PS50011">
    <property type="entry name" value="PROTEIN_KINASE_DOM"/>
    <property type="match status" value="1"/>
</dbReference>
<dbReference type="GO" id="GO:0004674">
    <property type="term" value="F:protein serine/threonine kinase activity"/>
    <property type="evidence" value="ECO:0007669"/>
    <property type="project" value="UniProtKB-KW"/>
</dbReference>
<dbReference type="SMART" id="SM00387">
    <property type="entry name" value="HATPase_c"/>
    <property type="match status" value="1"/>
</dbReference>
<sequence>MLGTIADCRLVEHLYESENSIVYRGQRQAQPHQVILKVLKEDYPTASELTRYRQEYEITRSLELEGVIKVLGLEPYQRTLAIILEDVEGVSLKSYYQGKVVPLVEFLPLAISITEVLGRIHGHNVIHKDLNPSNIILNPDTHQLRIIDFGISTQLSRETTILKNPQVLEGTLPYIAPEQTGRMNRSLDYRTDFYALGVMFYELLTGQLPFTAEDPLKLVHCHLAQQPTPPHQVNFDIPRVLSDLVMILMSKTAEERYQSAFGIQADLATCWQQLKQTGEIRAFPLRTQDHSDKFHIPQKLYGRSQEIAALLTAFERVNHPQNPTKGSEMMLVAGYSGIGKSALVAEVHKPITEKRGYFISGKYDQFQRDVPYSAVISAFQDLVKQLLTESETQLLQWRRQLLAALGPNGQVIIDVIPEIELITGAQPPVPELGPAEALNRFNLVFQNFIRVFCTPAHPLVVFLDDLQWADSASLKLIKLMMTDRQMRSLLLIGAYRDNEVDATHPLMTLVKQLWQEKVNINTITLQPLSQLHLCQLIADTVHHNLETTLSLAELVLNKTEGNPFFVNEFLKNLYGEELLQFNPRAQQWEWDMAQIQSQDLTDNVIELLISKLKKLPPATQDVLRLAACVGAEFDLQTLSLIRQQSHAEVFSDLKVAIQLGLIFAQSELNDALVITDFRFGHDRIQQAAYALIDTDSRSAVHLRIGRLLWHNMETEQLAERIFEVVDHLNQALPLITDLDEQDQVAQLNLKAGQKAKSATAYGAAVRYLQTGLSLVGETGWQNAYPLTLQLHQEAVEAAYLHQDYPQQEQLTTVVLQQARTVLDMVKVYRVKILARSAQNRHLEATDIGFEILERLGVTFVDPTPENLQQELEQTKQLCADRSIQDLIRLSPMTAEDKLAAMQILSDILSSGYQASFERFILSNLKQIHLSLTYGNTAPSAFAYDCYGITLCGVVGDSEAGYQFGRLALQVVDKFQAKKTKSRVVFVFNAFVRHWTEPLNLTIPDLHEGYQIGLETGDLEYASYSLCWEAMHSLLTGEQLSDLALRMLEFQQAIAGFQQAACLLYLQIFQQVTAHLTEPNLDPTRLSGTYLQERQVLVDSADNKLALAFFYTLKAQVAYLLEQPKTALESTKQAAAYVDGMTAAATVASLNFYDSLARLALYDGLPPVEQEQMLAVVATNQDQLQKWANHAPANHQHKYCLVEAERYRVLRQLPQAGEAYDRAIALAQSHHYPNEAALANELAAKCFLQQERDNFARVYLNEAYYGYYCWGATAKLRQLEASYPYLLAQQVIHSQQGTIPTTPLAAAASTSTIRTGQALDLNTVLQASQAIAGEIVLDKLLMTLIKILVRNAGAQVGHLILNVEGSLVIEASFNSQSDQGQVLQSQPIADQLPDSIINYVLRTQESVVLRQATQDSNFGLDTYITTHQPKSILCAPLLNQGQLSGILYLENNLTTGAFTADRLEILQLLSGQAAIAIDNARLYTNLEEKVDERTQELSQALEDLQLAQEGLIQSEKMAALGQLIAGVAHEINTPLGAIRSSIEYIANFLDQHLTTLPQFFRELPIEQAEQFQSLLLRALTPSPTLSGRERRHTRKAIAKQLTEQKISSAESLASLLLDLGICDDIHDLLPLLSEPGSEPLLKMVRQFTRVRESTRDIATASDRSAKIVFALKTYARYDHSGDKIEANITDGIDAVLTLYHNQIKHGVTVHRSFAEIPPIACYFDELNQVWTNLLHNALQAMDHQGTLDIDVSQQADQVCVKITDSGPGVPLELKGKIFEPFFTTKPPGEGSGLGLDIVRKIIDKHQGTLSLDSVPGRTTFTVTLPMSANLTPQPTPAL</sequence>
<dbReference type="PRINTS" id="PR00344">
    <property type="entry name" value="BCTRLSENSOR"/>
</dbReference>
<dbReference type="HOGENOM" id="CLU_000445_34_2_3"/>
<reference evidence="8 9" key="1">
    <citation type="journal article" date="2008" name="Proc. Natl. Acad. Sci. U.S.A.">
        <title>Niche adaptation and genome expansion in the chlorophyll d-producing cyanobacterium Acaryochloris marina.</title>
        <authorList>
            <person name="Swingley W.D."/>
            <person name="Chen M."/>
            <person name="Cheung P.C."/>
            <person name="Conrad A.L."/>
            <person name="Dejesa L.C."/>
            <person name="Hao J."/>
            <person name="Honchak B.M."/>
            <person name="Karbach L.E."/>
            <person name="Kurdoglu A."/>
            <person name="Lahiri S."/>
            <person name="Mastrian S.D."/>
            <person name="Miyashita H."/>
            <person name="Page L."/>
            <person name="Ramakrishna P."/>
            <person name="Satoh S."/>
            <person name="Sattley W.M."/>
            <person name="Shimada Y."/>
            <person name="Taylor H.L."/>
            <person name="Tomo T."/>
            <person name="Tsuchiya T."/>
            <person name="Wang Z.T."/>
            <person name="Raymond J."/>
            <person name="Mimuro M."/>
            <person name="Blankenship R.E."/>
            <person name="Touchman J.W."/>
        </authorList>
    </citation>
    <scope>NUCLEOTIDE SEQUENCE [LARGE SCALE GENOMIC DNA]</scope>
    <source>
        <strain evidence="9">MBIC 11017</strain>
    </source>
</reference>
<dbReference type="InterPro" id="IPR036097">
    <property type="entry name" value="HisK_dim/P_sf"/>
</dbReference>
<evidence type="ECO:0000256" key="1">
    <source>
        <dbReference type="ARBA" id="ARBA00000085"/>
    </source>
</evidence>
<evidence type="ECO:0000256" key="3">
    <source>
        <dbReference type="ARBA" id="ARBA00022553"/>
    </source>
</evidence>
<dbReference type="eggNOG" id="COG0515">
    <property type="taxonomic scope" value="Bacteria"/>
</dbReference>
<proteinExistence type="predicted"/>
<keyword evidence="5" id="KW-0902">Two-component regulatory system</keyword>
<dbReference type="InterPro" id="IPR053159">
    <property type="entry name" value="Hybrid_Histidine_Kinase"/>
</dbReference>
<dbReference type="InterPro" id="IPR029016">
    <property type="entry name" value="GAF-like_dom_sf"/>
</dbReference>
<dbReference type="Proteomes" id="UP000000268">
    <property type="component" value="Chromosome"/>
</dbReference>
<evidence type="ECO:0000259" key="7">
    <source>
        <dbReference type="PROSITE" id="PS50109"/>
    </source>
</evidence>
<dbReference type="GO" id="GO:0000155">
    <property type="term" value="F:phosphorelay sensor kinase activity"/>
    <property type="evidence" value="ECO:0007669"/>
    <property type="project" value="InterPro"/>
</dbReference>
<keyword evidence="3" id="KW-0597">Phosphoprotein</keyword>
<dbReference type="Gene3D" id="3.30.450.40">
    <property type="match status" value="1"/>
</dbReference>
<dbReference type="Gene3D" id="3.30.565.10">
    <property type="entry name" value="Histidine kinase-like ATPase, C-terminal domain"/>
    <property type="match status" value="1"/>
</dbReference>
<dbReference type="InterPro" id="IPR003661">
    <property type="entry name" value="HisK_dim/P_dom"/>
</dbReference>
<dbReference type="Gene3D" id="1.10.510.10">
    <property type="entry name" value="Transferase(Phosphotransferase) domain 1"/>
    <property type="match status" value="1"/>
</dbReference>
<dbReference type="OrthoDB" id="573511at2"/>
<dbReference type="EC" id="2.7.13.3" evidence="2"/>
<dbReference type="Pfam" id="PF02518">
    <property type="entry name" value="HATPase_c"/>
    <property type="match status" value="1"/>
</dbReference>
<dbReference type="InterPro" id="IPR005467">
    <property type="entry name" value="His_kinase_dom"/>
</dbReference>
<keyword evidence="8" id="KW-0723">Serine/threonine-protein kinase</keyword>
<dbReference type="Pfam" id="PF13191">
    <property type="entry name" value="AAA_16"/>
    <property type="match status" value="1"/>
</dbReference>
<dbReference type="PANTHER" id="PTHR43642:SF1">
    <property type="entry name" value="HYBRID SIGNAL TRANSDUCTION HISTIDINE KINASE G"/>
    <property type="match status" value="1"/>
</dbReference>
<evidence type="ECO:0000259" key="6">
    <source>
        <dbReference type="PROSITE" id="PS50011"/>
    </source>
</evidence>
<dbReference type="SUPFAM" id="SSF56112">
    <property type="entry name" value="Protein kinase-like (PK-like)"/>
    <property type="match status" value="1"/>
</dbReference>
<feature type="domain" description="Protein kinase" evidence="6">
    <location>
        <begin position="8"/>
        <end position="268"/>
    </location>
</feature>
<dbReference type="SUPFAM" id="SSF52540">
    <property type="entry name" value="P-loop containing nucleoside triphosphate hydrolases"/>
    <property type="match status" value="1"/>
</dbReference>
<dbReference type="Pfam" id="PF00069">
    <property type="entry name" value="Pkinase"/>
    <property type="match status" value="1"/>
</dbReference>
<dbReference type="eggNOG" id="COG3899">
    <property type="taxonomic scope" value="Bacteria"/>
</dbReference>
<keyword evidence="9" id="KW-1185">Reference proteome</keyword>
<dbReference type="SMART" id="SM00065">
    <property type="entry name" value="GAF"/>
    <property type="match status" value="1"/>
</dbReference>
<dbReference type="PROSITE" id="PS50109">
    <property type="entry name" value="HIS_KIN"/>
    <property type="match status" value="1"/>
</dbReference>
<name>B0C2A3_ACAM1</name>
<dbReference type="InterPro" id="IPR003594">
    <property type="entry name" value="HATPase_dom"/>
</dbReference>
<dbReference type="InterPro" id="IPR003018">
    <property type="entry name" value="GAF"/>
</dbReference>
<evidence type="ECO:0000256" key="4">
    <source>
        <dbReference type="ARBA" id="ARBA00022777"/>
    </source>
</evidence>
<dbReference type="InterPro" id="IPR004358">
    <property type="entry name" value="Sig_transdc_His_kin-like_C"/>
</dbReference>
<dbReference type="SUPFAM" id="SSF55781">
    <property type="entry name" value="GAF domain-like"/>
    <property type="match status" value="1"/>
</dbReference>
<dbReference type="PANTHER" id="PTHR43642">
    <property type="entry name" value="HYBRID SIGNAL TRANSDUCTION HISTIDINE KINASE G"/>
    <property type="match status" value="1"/>
</dbReference>
<gene>
    <name evidence="8" type="ordered locus">AM1_3565</name>
</gene>
<dbReference type="KEGG" id="amr:AM1_3565"/>
<dbReference type="CDD" id="cd14014">
    <property type="entry name" value="STKc_PknB_like"/>
    <property type="match status" value="1"/>
</dbReference>
<accession>B0C2A3</accession>
<dbReference type="eggNOG" id="COG4191">
    <property type="taxonomic scope" value="Bacteria"/>
</dbReference>
<dbReference type="eggNOG" id="COG2203">
    <property type="taxonomic scope" value="Bacteria"/>
</dbReference>
<keyword evidence="4 8" id="KW-0808">Transferase</keyword>
<feature type="domain" description="Histidine kinase" evidence="7">
    <location>
        <begin position="1723"/>
        <end position="1827"/>
    </location>
</feature>
<keyword evidence="4 8" id="KW-0418">Kinase</keyword>
<organism evidence="8 9">
    <name type="scientific">Acaryochloris marina (strain MBIC 11017)</name>
    <dbReference type="NCBI Taxonomy" id="329726"/>
    <lineage>
        <taxon>Bacteria</taxon>
        <taxon>Bacillati</taxon>
        <taxon>Cyanobacteriota</taxon>
        <taxon>Cyanophyceae</taxon>
        <taxon>Acaryochloridales</taxon>
        <taxon>Acaryochloridaceae</taxon>
        <taxon>Acaryochloris</taxon>
    </lineage>
</organism>
<dbReference type="EMBL" id="CP000828">
    <property type="protein sequence ID" value="ABW28555.1"/>
    <property type="molecule type" value="Genomic_DNA"/>
</dbReference>
<dbReference type="CDD" id="cd00082">
    <property type="entry name" value="HisKA"/>
    <property type="match status" value="1"/>
</dbReference>
<evidence type="ECO:0000256" key="5">
    <source>
        <dbReference type="ARBA" id="ARBA00023012"/>
    </source>
</evidence>
<dbReference type="STRING" id="329726.AM1_3565"/>
<dbReference type="GO" id="GO:0005524">
    <property type="term" value="F:ATP binding"/>
    <property type="evidence" value="ECO:0007669"/>
    <property type="project" value="InterPro"/>
</dbReference>
<evidence type="ECO:0000313" key="8">
    <source>
        <dbReference type="EMBL" id="ABW28555.1"/>
    </source>
</evidence>
<evidence type="ECO:0000313" key="9">
    <source>
        <dbReference type="Proteomes" id="UP000000268"/>
    </source>
</evidence>